<gene>
    <name evidence="1" type="ORF">C4F50_16370</name>
</gene>
<dbReference type="Proteomes" id="UP000640614">
    <property type="component" value="Unassembled WGS sequence"/>
</dbReference>
<reference evidence="1 2" key="1">
    <citation type="submission" date="2018-07" db="EMBL/GenBank/DDBJ databases">
        <title>Genome assembly of strain KB82.</title>
        <authorList>
            <person name="Kukolya J."/>
            <person name="Horvath B."/>
            <person name="Nagy I."/>
            <person name="Toth A."/>
        </authorList>
    </citation>
    <scope>NUCLEOTIDE SEQUENCE [LARGE SCALE GENOMIC DNA]</scope>
    <source>
        <strain evidence="1 2">Kb82</strain>
    </source>
</reference>
<protein>
    <submittedName>
        <fullName evidence="1">Uncharacterized protein</fullName>
    </submittedName>
</protein>
<dbReference type="EMBL" id="PRDM01000003">
    <property type="protein sequence ID" value="MBE8726498.1"/>
    <property type="molecule type" value="Genomic_DNA"/>
</dbReference>
<proteinExistence type="predicted"/>
<dbReference type="RefSeq" id="WP_194139675.1">
    <property type="nucleotide sequence ID" value="NZ_PRDM01000003.1"/>
</dbReference>
<name>A0ABR9TMA5_9FLAO</name>
<organism evidence="1 2">
    <name type="scientific">Flavobacterium hungaricum</name>
    <dbReference type="NCBI Taxonomy" id="2082725"/>
    <lineage>
        <taxon>Bacteria</taxon>
        <taxon>Pseudomonadati</taxon>
        <taxon>Bacteroidota</taxon>
        <taxon>Flavobacteriia</taxon>
        <taxon>Flavobacteriales</taxon>
        <taxon>Flavobacteriaceae</taxon>
        <taxon>Flavobacterium</taxon>
    </lineage>
</organism>
<evidence type="ECO:0000313" key="2">
    <source>
        <dbReference type="Proteomes" id="UP000640614"/>
    </source>
</evidence>
<accession>A0ABR9TMA5</accession>
<evidence type="ECO:0000313" key="1">
    <source>
        <dbReference type="EMBL" id="MBE8726498.1"/>
    </source>
</evidence>
<comment type="caution">
    <text evidence="1">The sequence shown here is derived from an EMBL/GenBank/DDBJ whole genome shotgun (WGS) entry which is preliminary data.</text>
</comment>
<keyword evidence="2" id="KW-1185">Reference proteome</keyword>
<sequence>MRTYNENYTAPINISEDSPLYMETFERNHVERFYQSTSEELLCWGEEPKYIHSEFSNTFERKDQGNRLEL</sequence>